<dbReference type="GO" id="GO:0003886">
    <property type="term" value="F:DNA (cytosine-5-)-methyltransferase activity"/>
    <property type="evidence" value="ECO:0007669"/>
    <property type="project" value="UniProtKB-EC"/>
</dbReference>
<feature type="compositionally biased region" description="Basic and acidic residues" evidence="8">
    <location>
        <begin position="242"/>
        <end position="253"/>
    </location>
</feature>
<dbReference type="InterPro" id="IPR050750">
    <property type="entry name" value="C5-MTase"/>
</dbReference>
<evidence type="ECO:0000256" key="5">
    <source>
        <dbReference type="ARBA" id="ARBA00022747"/>
    </source>
</evidence>
<evidence type="ECO:0000256" key="3">
    <source>
        <dbReference type="ARBA" id="ARBA00022679"/>
    </source>
</evidence>
<dbReference type="EC" id="2.1.1.37" evidence="1"/>
<dbReference type="PANTHER" id="PTHR46098:SF1">
    <property type="entry name" value="TRNA (CYTOSINE(38)-C(5))-METHYLTRANSFERASE"/>
    <property type="match status" value="1"/>
</dbReference>
<dbReference type="PROSITE" id="PS00094">
    <property type="entry name" value="C5_MTASE_1"/>
    <property type="match status" value="1"/>
</dbReference>
<comment type="caution">
    <text evidence="9">The sequence shown here is derived from an EMBL/GenBank/DDBJ whole genome shotgun (WGS) entry which is preliminary data.</text>
</comment>
<dbReference type="PROSITE" id="PS51679">
    <property type="entry name" value="SAM_MT_C5"/>
    <property type="match status" value="1"/>
</dbReference>
<feature type="region of interest" description="Disordered" evidence="8">
    <location>
        <begin position="242"/>
        <end position="269"/>
    </location>
</feature>
<comment type="catalytic activity">
    <reaction evidence="6">
        <text>a 2'-deoxycytidine in DNA + S-adenosyl-L-methionine = a 5-methyl-2'-deoxycytidine in DNA + S-adenosyl-L-homocysteine + H(+)</text>
        <dbReference type="Rhea" id="RHEA:13681"/>
        <dbReference type="Rhea" id="RHEA-COMP:11369"/>
        <dbReference type="Rhea" id="RHEA-COMP:11370"/>
        <dbReference type="ChEBI" id="CHEBI:15378"/>
        <dbReference type="ChEBI" id="CHEBI:57856"/>
        <dbReference type="ChEBI" id="CHEBI:59789"/>
        <dbReference type="ChEBI" id="CHEBI:85452"/>
        <dbReference type="ChEBI" id="CHEBI:85454"/>
        <dbReference type="EC" id="2.1.1.37"/>
    </reaction>
</comment>
<dbReference type="GO" id="GO:0032259">
    <property type="term" value="P:methylation"/>
    <property type="evidence" value="ECO:0007669"/>
    <property type="project" value="UniProtKB-KW"/>
</dbReference>
<name>A0A939ET84_9HYPH</name>
<organism evidence="9 10">
    <name type="scientific">Roseibium limicola</name>
    <dbReference type="NCBI Taxonomy" id="2816037"/>
    <lineage>
        <taxon>Bacteria</taxon>
        <taxon>Pseudomonadati</taxon>
        <taxon>Pseudomonadota</taxon>
        <taxon>Alphaproteobacteria</taxon>
        <taxon>Hyphomicrobiales</taxon>
        <taxon>Stappiaceae</taxon>
        <taxon>Roseibium</taxon>
    </lineage>
</organism>
<comment type="similarity">
    <text evidence="7">Belongs to the class I-like SAM-binding methyltransferase superfamily. C5-methyltransferase family.</text>
</comment>
<dbReference type="SUPFAM" id="SSF53335">
    <property type="entry name" value="S-adenosyl-L-methionine-dependent methyltransferases"/>
    <property type="match status" value="1"/>
</dbReference>
<dbReference type="Pfam" id="PF00145">
    <property type="entry name" value="DNA_methylase"/>
    <property type="match status" value="2"/>
</dbReference>
<evidence type="ECO:0000256" key="1">
    <source>
        <dbReference type="ARBA" id="ARBA00011975"/>
    </source>
</evidence>
<evidence type="ECO:0000256" key="2">
    <source>
        <dbReference type="ARBA" id="ARBA00022603"/>
    </source>
</evidence>
<evidence type="ECO:0000256" key="8">
    <source>
        <dbReference type="SAM" id="MobiDB-lite"/>
    </source>
</evidence>
<accession>A0A939ET84</accession>
<evidence type="ECO:0000256" key="7">
    <source>
        <dbReference type="PROSITE-ProRule" id="PRU01016"/>
    </source>
</evidence>
<dbReference type="InterPro" id="IPR018117">
    <property type="entry name" value="C5_DNA_meth_AS"/>
</dbReference>
<gene>
    <name evidence="9" type="ORF">J0X15_15835</name>
</gene>
<evidence type="ECO:0000256" key="4">
    <source>
        <dbReference type="ARBA" id="ARBA00022691"/>
    </source>
</evidence>
<dbReference type="InterPro" id="IPR001525">
    <property type="entry name" value="C5_MeTfrase"/>
</dbReference>
<dbReference type="AlphaFoldDB" id="A0A939ET84"/>
<keyword evidence="4 7" id="KW-0949">S-adenosyl-L-methionine</keyword>
<dbReference type="InterPro" id="IPR029063">
    <property type="entry name" value="SAM-dependent_MTases_sf"/>
</dbReference>
<dbReference type="Proteomes" id="UP000664779">
    <property type="component" value="Unassembled WGS sequence"/>
</dbReference>
<feature type="active site" evidence="7">
    <location>
        <position position="111"/>
    </location>
</feature>
<evidence type="ECO:0000313" key="9">
    <source>
        <dbReference type="EMBL" id="MBO0346699.1"/>
    </source>
</evidence>
<keyword evidence="2 7" id="KW-0489">Methyltransferase</keyword>
<dbReference type="GO" id="GO:0009307">
    <property type="term" value="P:DNA restriction-modification system"/>
    <property type="evidence" value="ECO:0007669"/>
    <property type="project" value="UniProtKB-KW"/>
</dbReference>
<proteinExistence type="inferred from homology"/>
<protein>
    <recommendedName>
        <fullName evidence="1">DNA (cytosine-5-)-methyltransferase</fullName>
        <ecNumber evidence="1">2.1.1.37</ecNumber>
    </recommendedName>
</protein>
<reference evidence="9" key="1">
    <citation type="submission" date="2021-03" db="EMBL/GenBank/DDBJ databases">
        <title>Roseibium sp. CAU 1637 isolated from Incheon.</title>
        <authorList>
            <person name="Kim W."/>
        </authorList>
    </citation>
    <scope>NUCLEOTIDE SEQUENCE</scope>
    <source>
        <strain evidence="9">CAU 1637</strain>
    </source>
</reference>
<dbReference type="PANTHER" id="PTHR46098">
    <property type="entry name" value="TRNA (CYTOSINE(38)-C(5))-METHYLTRANSFERASE"/>
    <property type="match status" value="1"/>
</dbReference>
<evidence type="ECO:0000256" key="6">
    <source>
        <dbReference type="ARBA" id="ARBA00047422"/>
    </source>
</evidence>
<dbReference type="Gene3D" id="3.90.120.10">
    <property type="entry name" value="DNA Methylase, subunit A, domain 2"/>
    <property type="match status" value="1"/>
</dbReference>
<dbReference type="Gene3D" id="3.40.50.150">
    <property type="entry name" value="Vaccinia Virus protein VP39"/>
    <property type="match status" value="1"/>
</dbReference>
<dbReference type="PRINTS" id="PR00105">
    <property type="entry name" value="C5METTRFRASE"/>
</dbReference>
<dbReference type="EMBL" id="JAFLNF010000007">
    <property type="protein sequence ID" value="MBO0346699.1"/>
    <property type="molecule type" value="Genomic_DNA"/>
</dbReference>
<evidence type="ECO:0000313" key="10">
    <source>
        <dbReference type="Proteomes" id="UP000664779"/>
    </source>
</evidence>
<keyword evidence="5" id="KW-0680">Restriction system</keyword>
<keyword evidence="10" id="KW-1185">Reference proteome</keyword>
<keyword evidence="3 7" id="KW-0808">Transferase</keyword>
<sequence length="452" mass="48114">MMRVLSTFSGISAASAAWKPLGFTFVGFADIDPFAAHALHHRCGAGRPIYMPSPDDEGIDDMEARSRRNAIRAISKLPVDGIPNFGDISQISDADLRKLGRVDVLEGGSPCQSFSVAGRRLGLDDARGNLMLVFCELAERMREINGLKYVVWENVKGVYSDKSDGFGCLLASLAEDPGNALQPAGKKWPDSGYVAGIEQRKIAWRTLDAQYFGVPQRRKRCFLVASFGSGCPGEILFEPESLRGDSHASDPSREATAGRPGAGSQGKSVYGIIDDESVSTDLMPTITAGKSSGGMAPAVCYGFQSGVTYANFSKDVSPTFVTSGEPAVAFAAAFSAGNSDKARGIGYEEEIAPTLRAGESGSNQRPTALIKLSANDNASAEWVIRRLTPVECERLQGFPDGWTSVPYRGGNLAADGPRYKALGNSMAVPCMRFIGEQLKAVASVDVNVDQAA</sequence>